<dbReference type="Proteomes" id="UP000657075">
    <property type="component" value="Unassembled WGS sequence"/>
</dbReference>
<gene>
    <name evidence="4" type="ORF">GCM10007112_23090</name>
    <name evidence="3" type="ORF">Vsou_19860</name>
</gene>
<keyword evidence="2" id="KW-0028">Amino-acid biosynthesis</keyword>
<evidence type="ECO:0000256" key="2">
    <source>
        <dbReference type="RuleBase" id="RU003657"/>
    </source>
</evidence>
<dbReference type="RefSeq" id="WP_188604064.1">
    <property type="nucleotide sequence ID" value="NZ_AP026830.1"/>
</dbReference>
<keyword evidence="2" id="KW-0368">Histidine biosynthesis</keyword>
<dbReference type="Pfam" id="PF00977">
    <property type="entry name" value="His_biosynth"/>
    <property type="match status" value="1"/>
</dbReference>
<dbReference type="InterPro" id="IPR013785">
    <property type="entry name" value="Aldolase_TIM"/>
</dbReference>
<keyword evidence="6" id="KW-1185">Reference proteome</keyword>
<reference evidence="3" key="4">
    <citation type="journal article" date="2023" name="Microbiol. Resour. Announc.">
        <title>Complete Genome Sequence of Vulcanisaeta souniana Strain IC-059, a Hyperthermophilic Archaeon Isolated from Hot Spring Water in Japan.</title>
        <authorList>
            <person name="Kato S."/>
            <person name="Itoh T."/>
            <person name="Wu L."/>
            <person name="Ma J."/>
            <person name="Ohkuma M."/>
        </authorList>
    </citation>
    <scope>NUCLEOTIDE SEQUENCE</scope>
    <source>
        <strain evidence="3">JCM 11219</strain>
    </source>
</reference>
<dbReference type="AlphaFoldDB" id="A0A830EKD7"/>
<dbReference type="GO" id="GO:0005737">
    <property type="term" value="C:cytoplasm"/>
    <property type="evidence" value="ECO:0007669"/>
    <property type="project" value="TreeGrafter"/>
</dbReference>
<evidence type="ECO:0000313" key="6">
    <source>
        <dbReference type="Proteomes" id="UP001060771"/>
    </source>
</evidence>
<name>A0A830EKD7_9CREN</name>
<dbReference type="GO" id="GO:0003949">
    <property type="term" value="F:1-(5-phosphoribosyl)-5-[(5-phosphoribosylamino)methylideneamino]imidazole-4-carboxamide isomerase activity"/>
    <property type="evidence" value="ECO:0007669"/>
    <property type="project" value="InterPro"/>
</dbReference>
<dbReference type="EMBL" id="BMNM01000013">
    <property type="protein sequence ID" value="GGI85439.1"/>
    <property type="molecule type" value="Genomic_DNA"/>
</dbReference>
<keyword evidence="4" id="KW-0413">Isomerase</keyword>
<dbReference type="InterPro" id="IPR006062">
    <property type="entry name" value="His_biosynth"/>
</dbReference>
<dbReference type="Gene3D" id="3.20.20.70">
    <property type="entry name" value="Aldolase class I"/>
    <property type="match status" value="1"/>
</dbReference>
<dbReference type="GeneID" id="76207524"/>
<evidence type="ECO:0000313" key="4">
    <source>
        <dbReference type="EMBL" id="GGI85439.1"/>
    </source>
</evidence>
<dbReference type="OrthoDB" id="52866at2157"/>
<dbReference type="Proteomes" id="UP001060771">
    <property type="component" value="Chromosome"/>
</dbReference>
<accession>A0A830EKD7</accession>
<dbReference type="GO" id="GO:0000105">
    <property type="term" value="P:L-histidine biosynthetic process"/>
    <property type="evidence" value="ECO:0007669"/>
    <property type="project" value="UniProtKB-KW"/>
</dbReference>
<proteinExistence type="inferred from homology"/>
<reference evidence="4" key="2">
    <citation type="submission" date="2020-09" db="EMBL/GenBank/DDBJ databases">
        <authorList>
            <person name="Sun Q."/>
            <person name="Ohkuma M."/>
        </authorList>
    </citation>
    <scope>NUCLEOTIDE SEQUENCE</scope>
    <source>
        <strain evidence="4">JCM 11219</strain>
    </source>
</reference>
<evidence type="ECO:0000313" key="3">
    <source>
        <dbReference type="EMBL" id="BDR92893.1"/>
    </source>
</evidence>
<dbReference type="SUPFAM" id="SSF51366">
    <property type="entry name" value="Ribulose-phoshate binding barrel"/>
    <property type="match status" value="1"/>
</dbReference>
<reference evidence="4" key="1">
    <citation type="journal article" date="2014" name="Int. J. Syst. Evol. Microbiol.">
        <title>Complete genome sequence of Corynebacterium casei LMG S-19264T (=DSM 44701T), isolated from a smear-ripened cheese.</title>
        <authorList>
            <consortium name="US DOE Joint Genome Institute (JGI-PGF)"/>
            <person name="Walter F."/>
            <person name="Albersmeier A."/>
            <person name="Kalinowski J."/>
            <person name="Ruckert C."/>
        </authorList>
    </citation>
    <scope>NUCLEOTIDE SEQUENCE</scope>
    <source>
        <strain evidence="4">JCM 11219</strain>
    </source>
</reference>
<dbReference type="PANTHER" id="PTHR43090">
    <property type="entry name" value="1-(5-PHOSPHORIBOSYL)-5-[(5-PHOSPHORIBOSYLAMINO)METHYLIDENEAMINO] IMIDAZOLE-4-CARBOXAMIDE ISOMERASE"/>
    <property type="match status" value="1"/>
</dbReference>
<sequence length="226" mass="24956">MIVIPSIDISGGYAVKRVMGVRGTELVRLSIDDAIKLVRDFSWVHIVDLDGAELGKPVNISSIGRISEEFKRRCEVGGGIRTPETGKEILRFCERVVLGTTAVEKPSVVKDFINELGYESVAVSIDVKDDRVMSRGWSRPVGELESVINSLPRVHVMIYTAINVEGTGRGLMLNPRHVDLLRGEADLLFYAGGVSSCNDIERLRNFGFDGVIIGYALYVKGVRCDW</sequence>
<evidence type="ECO:0000313" key="5">
    <source>
        <dbReference type="Proteomes" id="UP000657075"/>
    </source>
</evidence>
<evidence type="ECO:0000256" key="1">
    <source>
        <dbReference type="ARBA" id="ARBA00009667"/>
    </source>
</evidence>
<dbReference type="InterPro" id="IPR044524">
    <property type="entry name" value="Isoase_HisA-like"/>
</dbReference>
<dbReference type="GO" id="GO:0000162">
    <property type="term" value="P:L-tryptophan biosynthetic process"/>
    <property type="evidence" value="ECO:0007669"/>
    <property type="project" value="TreeGrafter"/>
</dbReference>
<protein>
    <submittedName>
        <fullName evidence="4">1-(5-phosphoribosyl)-5-((5-phosphoribosylamino)methylideneamino)imidazole-4-carboxamide isomerase</fullName>
    </submittedName>
    <submittedName>
        <fullName evidence="3">1-(5-phosphoribosyl)-5-[(5-phosphoribosylamino) methylideneamino] imidazole-4-carboxamide isomerase</fullName>
    </submittedName>
</protein>
<organism evidence="4 5">
    <name type="scientific">Vulcanisaeta souniana JCM 11219</name>
    <dbReference type="NCBI Taxonomy" id="1293586"/>
    <lineage>
        <taxon>Archaea</taxon>
        <taxon>Thermoproteota</taxon>
        <taxon>Thermoprotei</taxon>
        <taxon>Thermoproteales</taxon>
        <taxon>Thermoproteaceae</taxon>
        <taxon>Vulcanisaeta</taxon>
    </lineage>
</organism>
<reference evidence="6" key="3">
    <citation type="submission" date="2022-09" db="EMBL/GenBank/DDBJ databases">
        <title>Complete genome sequence of Vulcanisaeta souniana.</title>
        <authorList>
            <person name="Kato S."/>
            <person name="Itoh T."/>
            <person name="Ohkuma M."/>
        </authorList>
    </citation>
    <scope>NUCLEOTIDE SEQUENCE [LARGE SCALE GENOMIC DNA]</scope>
    <source>
        <strain evidence="6">JCM 11219</strain>
    </source>
</reference>
<dbReference type="InterPro" id="IPR011060">
    <property type="entry name" value="RibuloseP-bd_barrel"/>
</dbReference>
<dbReference type="PANTHER" id="PTHR43090:SF2">
    <property type="entry name" value="1-(5-PHOSPHORIBOSYL)-5-[(5-PHOSPHORIBOSYLAMINO)METHYLIDENEAMINO] IMIDAZOLE-4-CARBOXAMIDE ISOMERASE"/>
    <property type="match status" value="1"/>
</dbReference>
<dbReference type="EMBL" id="AP026830">
    <property type="protein sequence ID" value="BDR92893.1"/>
    <property type="molecule type" value="Genomic_DNA"/>
</dbReference>
<comment type="similarity">
    <text evidence="1 2">Belongs to the HisA/HisF family.</text>
</comment>